<dbReference type="OrthoDB" id="5985073at2759"/>
<dbReference type="InterPro" id="IPR057231">
    <property type="entry name" value="DUF7909"/>
</dbReference>
<comment type="caution">
    <text evidence="2">The sequence shown here is derived from an EMBL/GenBank/DDBJ whole genome shotgun (WGS) entry which is preliminary data.</text>
</comment>
<keyword evidence="3" id="KW-1185">Reference proteome</keyword>
<dbReference type="OMA" id="EYTPEDN"/>
<sequence>MVFFSCLFGHSTENLRHQQKLLTMWFSKSLLAAASATAALACTLPTDTPSNTISQGFAIQVQNASYPVIHNRLMNQWAAGGGDQHLYLSPAGAAASDLTLVNGVLTQLKGGKTIRAVINGEYTASDNTTKMFMTERGDPRAIYDVKYGCNPDIDAVQTELVFKQRSGVTGGHLCIRPASGGRHEFRYSPPGNTLVDSPGRLCIKVTLAVVRS</sequence>
<accession>A0A179I358</accession>
<evidence type="ECO:0000259" key="1">
    <source>
        <dbReference type="Pfam" id="PF25486"/>
    </source>
</evidence>
<feature type="domain" description="DUF7909" evidence="1">
    <location>
        <begin position="43"/>
        <end position="211"/>
    </location>
</feature>
<reference evidence="2 3" key="1">
    <citation type="submission" date="2016-03" db="EMBL/GenBank/DDBJ databases">
        <title>Fine-scale spatial genetic structure of a fungal parasite of coffee scale insects.</title>
        <authorList>
            <person name="Jackson D."/>
            <person name="Zemenick K.A."/>
            <person name="Malloure B."/>
            <person name="Quandt C.A."/>
            <person name="James T.Y."/>
        </authorList>
    </citation>
    <scope>NUCLEOTIDE SEQUENCE [LARGE SCALE GENOMIC DNA]</scope>
    <source>
        <strain evidence="2 3">UM487</strain>
    </source>
</reference>
<protein>
    <recommendedName>
        <fullName evidence="1">DUF7909 domain-containing protein</fullName>
    </recommendedName>
</protein>
<dbReference type="AlphaFoldDB" id="A0A179I358"/>
<dbReference type="Pfam" id="PF25486">
    <property type="entry name" value="DUF7909"/>
    <property type="match status" value="1"/>
</dbReference>
<dbReference type="EMBL" id="LUKN01003643">
    <property type="protein sequence ID" value="OAQ97156.1"/>
    <property type="molecule type" value="Genomic_DNA"/>
</dbReference>
<name>A0A179I358_CORDF</name>
<gene>
    <name evidence="2" type="ORF">LLEC1_04480</name>
</gene>
<dbReference type="Proteomes" id="UP000243081">
    <property type="component" value="Unassembled WGS sequence"/>
</dbReference>
<evidence type="ECO:0000313" key="2">
    <source>
        <dbReference type="EMBL" id="OAQ97156.1"/>
    </source>
</evidence>
<evidence type="ECO:0000313" key="3">
    <source>
        <dbReference type="Proteomes" id="UP000243081"/>
    </source>
</evidence>
<proteinExistence type="predicted"/>
<organism evidence="2 3">
    <name type="scientific">Cordyceps confragosa</name>
    <name type="common">Lecanicillium lecanii</name>
    <dbReference type="NCBI Taxonomy" id="2714763"/>
    <lineage>
        <taxon>Eukaryota</taxon>
        <taxon>Fungi</taxon>
        <taxon>Dikarya</taxon>
        <taxon>Ascomycota</taxon>
        <taxon>Pezizomycotina</taxon>
        <taxon>Sordariomycetes</taxon>
        <taxon>Hypocreomycetidae</taxon>
        <taxon>Hypocreales</taxon>
        <taxon>Cordycipitaceae</taxon>
        <taxon>Akanthomyces</taxon>
    </lineage>
</organism>